<reference evidence="13 14" key="1">
    <citation type="submission" date="2024-10" db="EMBL/GenBank/DDBJ databases">
        <title>The Natural Products Discovery Center: Release of the First 8490 Sequenced Strains for Exploring Actinobacteria Biosynthetic Diversity.</title>
        <authorList>
            <person name="Kalkreuter E."/>
            <person name="Kautsar S.A."/>
            <person name="Yang D."/>
            <person name="Bader C.D."/>
            <person name="Teijaro C.N."/>
            <person name="Fluegel L."/>
            <person name="Davis C.M."/>
            <person name="Simpson J.R."/>
            <person name="Lauterbach L."/>
            <person name="Steele A.D."/>
            <person name="Gui C."/>
            <person name="Meng S."/>
            <person name="Li G."/>
            <person name="Viehrig K."/>
            <person name="Ye F."/>
            <person name="Su P."/>
            <person name="Kiefer A.F."/>
            <person name="Nichols A."/>
            <person name="Cepeda A.J."/>
            <person name="Yan W."/>
            <person name="Fan B."/>
            <person name="Jiang Y."/>
            <person name="Adhikari A."/>
            <person name="Zheng C.-J."/>
            <person name="Schuster L."/>
            <person name="Cowan T.M."/>
            <person name="Smanski M.J."/>
            <person name="Chevrette M.G."/>
            <person name="De Carvalho L.P.S."/>
            <person name="Shen B."/>
        </authorList>
    </citation>
    <scope>NUCLEOTIDE SEQUENCE [LARGE SCALE GENOMIC DNA]</scope>
    <source>
        <strain evidence="13 14">NPDC000087</strain>
    </source>
</reference>
<feature type="active site" evidence="10">
    <location>
        <position position="120"/>
    </location>
</feature>
<proteinExistence type="inferred from homology"/>
<evidence type="ECO:0000256" key="8">
    <source>
        <dbReference type="ARBA" id="ARBA00023229"/>
    </source>
</evidence>
<keyword evidence="6 10" id="KW-0460">Magnesium</keyword>
<name>A0ABW6WQS6_9ACTN</name>
<dbReference type="SUPFAM" id="SSF55811">
    <property type="entry name" value="Nudix"/>
    <property type="match status" value="1"/>
</dbReference>
<comment type="pathway">
    <text evidence="1 10">Isoprenoid biosynthesis; dimethylallyl diphosphate biosynthesis; dimethylallyl diphosphate from isopentenyl diphosphate: step 1/1.</text>
</comment>
<dbReference type="HAMAP" id="MF_00202">
    <property type="entry name" value="Idi"/>
    <property type="match status" value="1"/>
</dbReference>
<keyword evidence="9 10" id="KW-0413">Isomerase</keyword>
<keyword evidence="14" id="KW-1185">Reference proteome</keyword>
<comment type="function">
    <text evidence="10">Catalyzes the 1,3-allylic rearrangement of the homoallylic substrate isopentenyl (IPP) to its highly electrophilic allylic isomer, dimethylallyl diphosphate (DMAPP).</text>
</comment>
<evidence type="ECO:0000256" key="7">
    <source>
        <dbReference type="ARBA" id="ARBA00023211"/>
    </source>
</evidence>
<evidence type="ECO:0000256" key="4">
    <source>
        <dbReference type="ARBA" id="ARBA00022490"/>
    </source>
</evidence>
<comment type="subcellular location">
    <subcellularLocation>
        <location evidence="10">Cytoplasm</location>
    </subcellularLocation>
</comment>
<sequence length="219" mass="23395">MSHRESHAVELVDISGKSVGAATVSEAHQAPGMLHRAFSVFVRDPSTGQVLLQQRAAVKTRFPLRWANTCCGHPLPAEDVAVAARRRMAEELGLPEMALTPIGVYTYRAVDPAGGRVEHEYDHVLLGDLPAGARVVPDPAEVAALRWISVPALLESLASDPAPYAPWLAGVTARLAEHLSRPLVPPVPSVPRPNAGRFEVSPPGGDLSDDAPERWPGGR</sequence>
<feature type="active site" evidence="10">
    <location>
        <position position="71"/>
    </location>
</feature>
<accession>A0ABW6WQS6</accession>
<dbReference type="CDD" id="cd02885">
    <property type="entry name" value="NUDIX_IPP_Isomerase"/>
    <property type="match status" value="1"/>
</dbReference>
<keyword evidence="7 10" id="KW-0464">Manganese</keyword>
<feature type="binding site" evidence="10">
    <location>
        <position position="91"/>
    </location>
    <ligand>
        <name>Mg(2+)</name>
        <dbReference type="ChEBI" id="CHEBI:18420"/>
    </ligand>
</feature>
<organism evidence="13 14">
    <name type="scientific">Paractinoplanes globisporus</name>
    <dbReference type="NCBI Taxonomy" id="113565"/>
    <lineage>
        <taxon>Bacteria</taxon>
        <taxon>Bacillati</taxon>
        <taxon>Actinomycetota</taxon>
        <taxon>Actinomycetes</taxon>
        <taxon>Micromonosporales</taxon>
        <taxon>Micromonosporaceae</taxon>
        <taxon>Paractinoplanes</taxon>
    </lineage>
</organism>
<dbReference type="GO" id="GO:0004452">
    <property type="term" value="F:isopentenyl-diphosphate delta-isomerase activity"/>
    <property type="evidence" value="ECO:0007669"/>
    <property type="project" value="UniProtKB-EC"/>
</dbReference>
<evidence type="ECO:0000256" key="3">
    <source>
        <dbReference type="ARBA" id="ARBA00012057"/>
    </source>
</evidence>
<dbReference type="NCBIfam" id="TIGR02150">
    <property type="entry name" value="IPP_isom_1"/>
    <property type="match status" value="1"/>
</dbReference>
<dbReference type="PANTHER" id="PTHR10885">
    <property type="entry name" value="ISOPENTENYL-DIPHOSPHATE DELTA-ISOMERASE"/>
    <property type="match status" value="1"/>
</dbReference>
<dbReference type="InterPro" id="IPR011876">
    <property type="entry name" value="IsopentenylPP_isomerase_typ1"/>
</dbReference>
<feature type="domain" description="Nudix hydrolase" evidence="12">
    <location>
        <begin position="33"/>
        <end position="170"/>
    </location>
</feature>
<keyword evidence="5 10" id="KW-0479">Metal-binding</keyword>
<feature type="binding site" evidence="10">
    <location>
        <position position="73"/>
    </location>
    <ligand>
        <name>Mn(2+)</name>
        <dbReference type="ChEBI" id="CHEBI:29035"/>
    </ligand>
</feature>
<evidence type="ECO:0000256" key="2">
    <source>
        <dbReference type="ARBA" id="ARBA00007579"/>
    </source>
</evidence>
<dbReference type="Proteomes" id="UP001602245">
    <property type="component" value="Unassembled WGS sequence"/>
</dbReference>
<dbReference type="EMBL" id="JBIAZU010000007">
    <property type="protein sequence ID" value="MFF5294910.1"/>
    <property type="molecule type" value="Genomic_DNA"/>
</dbReference>
<dbReference type="NCBIfam" id="NF002995">
    <property type="entry name" value="PRK03759.1"/>
    <property type="match status" value="1"/>
</dbReference>
<comment type="caution">
    <text evidence="13">The sequence shown here is derived from an EMBL/GenBank/DDBJ whole genome shotgun (WGS) entry which is preliminary data.</text>
</comment>
<evidence type="ECO:0000256" key="11">
    <source>
        <dbReference type="SAM" id="MobiDB-lite"/>
    </source>
</evidence>
<feature type="binding site" evidence="10">
    <location>
        <position position="120"/>
    </location>
    <ligand>
        <name>Mn(2+)</name>
        <dbReference type="ChEBI" id="CHEBI:29035"/>
    </ligand>
</feature>
<comment type="catalytic activity">
    <reaction evidence="10">
        <text>isopentenyl diphosphate = dimethylallyl diphosphate</text>
        <dbReference type="Rhea" id="RHEA:23284"/>
        <dbReference type="ChEBI" id="CHEBI:57623"/>
        <dbReference type="ChEBI" id="CHEBI:128769"/>
        <dbReference type="EC" id="5.3.3.2"/>
    </reaction>
</comment>
<comment type="similarity">
    <text evidence="2 10">Belongs to the IPP isomerase type 1 family.</text>
</comment>
<gene>
    <name evidence="10 13" type="primary">idi</name>
    <name evidence="13" type="ORF">ACFY35_36190</name>
</gene>
<evidence type="ECO:0000313" key="14">
    <source>
        <dbReference type="Proteomes" id="UP001602245"/>
    </source>
</evidence>
<dbReference type="Gene3D" id="3.90.79.10">
    <property type="entry name" value="Nucleoside Triphosphate Pyrophosphohydrolase"/>
    <property type="match status" value="1"/>
</dbReference>
<evidence type="ECO:0000313" key="13">
    <source>
        <dbReference type="EMBL" id="MFF5294910.1"/>
    </source>
</evidence>
<keyword evidence="4 10" id="KW-0963">Cytoplasm</keyword>
<feature type="region of interest" description="Disordered" evidence="11">
    <location>
        <begin position="182"/>
        <end position="219"/>
    </location>
</feature>
<dbReference type="RefSeq" id="WP_020516907.1">
    <property type="nucleotide sequence ID" value="NZ_JBIAZU010000007.1"/>
</dbReference>
<feature type="binding site" evidence="10">
    <location>
        <position position="28"/>
    </location>
    <ligand>
        <name>Mn(2+)</name>
        <dbReference type="ChEBI" id="CHEBI:29035"/>
    </ligand>
</feature>
<feature type="binding site" evidence="10">
    <location>
        <position position="35"/>
    </location>
    <ligand>
        <name>Mn(2+)</name>
        <dbReference type="ChEBI" id="CHEBI:29035"/>
    </ligand>
</feature>
<dbReference type="PANTHER" id="PTHR10885:SF0">
    <property type="entry name" value="ISOPENTENYL-DIPHOSPHATE DELTA-ISOMERASE"/>
    <property type="match status" value="1"/>
</dbReference>
<comment type="cofactor">
    <cofactor evidence="10">
        <name>Mg(2+)</name>
        <dbReference type="ChEBI" id="CHEBI:18420"/>
    </cofactor>
    <text evidence="10">Binds 1 Mg(2+) ion per subunit. The magnesium ion binds only when substrate is bound.</text>
</comment>
<dbReference type="PROSITE" id="PS51462">
    <property type="entry name" value="NUDIX"/>
    <property type="match status" value="1"/>
</dbReference>
<keyword evidence="8 10" id="KW-0414">Isoprene biosynthesis</keyword>
<feature type="binding site" evidence="10">
    <location>
        <position position="118"/>
    </location>
    <ligand>
        <name>Mn(2+)</name>
        <dbReference type="ChEBI" id="CHEBI:29035"/>
    </ligand>
</feature>
<evidence type="ECO:0000256" key="9">
    <source>
        <dbReference type="ARBA" id="ARBA00023235"/>
    </source>
</evidence>
<evidence type="ECO:0000256" key="6">
    <source>
        <dbReference type="ARBA" id="ARBA00022842"/>
    </source>
</evidence>
<comment type="cofactor">
    <cofactor evidence="10">
        <name>Mn(2+)</name>
        <dbReference type="ChEBI" id="CHEBI:29035"/>
    </cofactor>
    <text evidence="10">Binds 1 Mn(2+) ion per subunit.</text>
</comment>
<evidence type="ECO:0000256" key="1">
    <source>
        <dbReference type="ARBA" id="ARBA00004826"/>
    </source>
</evidence>
<protein>
    <recommendedName>
        <fullName evidence="3 10">Isopentenyl-diphosphate Delta-isomerase</fullName>
        <shortName evidence="10">IPP isomerase</shortName>
        <ecNumber evidence="3 10">5.3.3.2</ecNumber>
    </recommendedName>
    <alternativeName>
        <fullName evidence="10">IPP:DMAPP isomerase</fullName>
    </alternativeName>
    <alternativeName>
        <fullName evidence="10">Isopentenyl pyrophosphate isomerase</fullName>
    </alternativeName>
</protein>
<evidence type="ECO:0000256" key="5">
    <source>
        <dbReference type="ARBA" id="ARBA00022723"/>
    </source>
</evidence>
<evidence type="ECO:0000259" key="12">
    <source>
        <dbReference type="PROSITE" id="PS51462"/>
    </source>
</evidence>
<dbReference type="InterPro" id="IPR000086">
    <property type="entry name" value="NUDIX_hydrolase_dom"/>
</dbReference>
<dbReference type="EC" id="5.3.3.2" evidence="3 10"/>
<dbReference type="InterPro" id="IPR056375">
    <property type="entry name" value="Idi_bact"/>
</dbReference>
<evidence type="ECO:0000256" key="10">
    <source>
        <dbReference type="HAMAP-Rule" id="MF_00202"/>
    </source>
</evidence>
<dbReference type="InterPro" id="IPR015797">
    <property type="entry name" value="NUDIX_hydrolase-like_dom_sf"/>
</dbReference>
<dbReference type="Pfam" id="PF00293">
    <property type="entry name" value="NUDIX"/>
    <property type="match status" value="1"/>
</dbReference>